<dbReference type="AlphaFoldDB" id="X6LCL7"/>
<accession>X6LCL7</accession>
<evidence type="ECO:0000313" key="2">
    <source>
        <dbReference type="Proteomes" id="UP000023152"/>
    </source>
</evidence>
<name>X6LCL7_RETFI</name>
<dbReference type="Proteomes" id="UP000023152">
    <property type="component" value="Unassembled WGS sequence"/>
</dbReference>
<keyword evidence="2" id="KW-1185">Reference proteome</keyword>
<sequence>MILFKKKIEYHLGYDEKEAMEHVIKIATEQTEKILQLYVYAPNENQIVVNFKDYSNGLLVPKKNKVNFYFGYYQLKNVGDDIFYGDFEIAVRAAEDIRTEISEALSEQNNLLQTFINQSQIDILSVNVVFYKTTIITTKVLKRLLIIDWKRSCLNTFDDSNKLKNELPPWDFFVI</sequence>
<comment type="caution">
    <text evidence="1">The sequence shown here is derived from an EMBL/GenBank/DDBJ whole genome shotgun (WGS) entry which is preliminary data.</text>
</comment>
<feature type="non-terminal residue" evidence="1">
    <location>
        <position position="175"/>
    </location>
</feature>
<gene>
    <name evidence="1" type="ORF">RFI_38193</name>
</gene>
<organism evidence="1 2">
    <name type="scientific">Reticulomyxa filosa</name>
    <dbReference type="NCBI Taxonomy" id="46433"/>
    <lineage>
        <taxon>Eukaryota</taxon>
        <taxon>Sar</taxon>
        <taxon>Rhizaria</taxon>
        <taxon>Retaria</taxon>
        <taxon>Foraminifera</taxon>
        <taxon>Monothalamids</taxon>
        <taxon>Reticulomyxidae</taxon>
        <taxon>Reticulomyxa</taxon>
    </lineage>
</organism>
<evidence type="ECO:0000313" key="1">
    <source>
        <dbReference type="EMBL" id="ETN99288.1"/>
    </source>
</evidence>
<dbReference type="EMBL" id="ASPP01044393">
    <property type="protein sequence ID" value="ETN99288.1"/>
    <property type="molecule type" value="Genomic_DNA"/>
</dbReference>
<reference evidence="1 2" key="1">
    <citation type="journal article" date="2013" name="Curr. Biol.">
        <title>The Genome of the Foraminiferan Reticulomyxa filosa.</title>
        <authorList>
            <person name="Glockner G."/>
            <person name="Hulsmann N."/>
            <person name="Schleicher M."/>
            <person name="Noegel A.A."/>
            <person name="Eichinger L."/>
            <person name="Gallinger C."/>
            <person name="Pawlowski J."/>
            <person name="Sierra R."/>
            <person name="Euteneuer U."/>
            <person name="Pillet L."/>
            <person name="Moustafa A."/>
            <person name="Platzer M."/>
            <person name="Groth M."/>
            <person name="Szafranski K."/>
            <person name="Schliwa M."/>
        </authorList>
    </citation>
    <scope>NUCLEOTIDE SEQUENCE [LARGE SCALE GENOMIC DNA]</scope>
</reference>
<proteinExistence type="predicted"/>
<protein>
    <submittedName>
        <fullName evidence="1">Uncharacterized protein</fullName>
    </submittedName>
</protein>